<evidence type="ECO:0000313" key="3">
    <source>
        <dbReference type="WBParaSite" id="HNAJ_0000029301-mRNA-1"/>
    </source>
</evidence>
<proteinExistence type="predicted"/>
<keyword evidence="2" id="KW-1185">Reference proteome</keyword>
<reference evidence="1 2" key="2">
    <citation type="submission" date="2018-11" db="EMBL/GenBank/DDBJ databases">
        <authorList>
            <consortium name="Pathogen Informatics"/>
        </authorList>
    </citation>
    <scope>NUCLEOTIDE SEQUENCE [LARGE SCALE GENOMIC DNA]</scope>
</reference>
<name>A0A0R3T0F6_RODNA</name>
<gene>
    <name evidence="1" type="ORF">HNAJ_LOCUS294</name>
</gene>
<dbReference type="Proteomes" id="UP000278807">
    <property type="component" value="Unassembled WGS sequence"/>
</dbReference>
<dbReference type="WBParaSite" id="HNAJ_0000029301-mRNA-1">
    <property type="protein sequence ID" value="HNAJ_0000029301-mRNA-1"/>
    <property type="gene ID" value="HNAJ_0000029301"/>
</dbReference>
<accession>A0A0R3T0F6</accession>
<evidence type="ECO:0000313" key="1">
    <source>
        <dbReference type="EMBL" id="VDN96153.1"/>
    </source>
</evidence>
<sequence>MESQKVIDHLLLHIGREMNMAMHTLGVERSIFKIAIFFVERGASYDSIDEVTVNLLVTGIEQFFGIDSYSCLIIIPLSTTFASVIA</sequence>
<evidence type="ECO:0000313" key="2">
    <source>
        <dbReference type="Proteomes" id="UP000278807"/>
    </source>
</evidence>
<protein>
    <submittedName>
        <fullName evidence="3">ThrE domain-containing protein</fullName>
    </submittedName>
</protein>
<organism evidence="3">
    <name type="scientific">Rodentolepis nana</name>
    <name type="common">Dwarf tapeworm</name>
    <name type="synonym">Hymenolepis nana</name>
    <dbReference type="NCBI Taxonomy" id="102285"/>
    <lineage>
        <taxon>Eukaryota</taxon>
        <taxon>Metazoa</taxon>
        <taxon>Spiralia</taxon>
        <taxon>Lophotrochozoa</taxon>
        <taxon>Platyhelminthes</taxon>
        <taxon>Cestoda</taxon>
        <taxon>Eucestoda</taxon>
        <taxon>Cyclophyllidea</taxon>
        <taxon>Hymenolepididae</taxon>
        <taxon>Rodentolepis</taxon>
    </lineage>
</organism>
<dbReference type="AlphaFoldDB" id="A0A0R3T0F6"/>
<dbReference type="EMBL" id="UZAE01000068">
    <property type="protein sequence ID" value="VDN96153.1"/>
    <property type="molecule type" value="Genomic_DNA"/>
</dbReference>
<reference evidence="3" key="1">
    <citation type="submission" date="2017-02" db="UniProtKB">
        <authorList>
            <consortium name="WormBaseParasite"/>
        </authorList>
    </citation>
    <scope>IDENTIFICATION</scope>
</reference>